<dbReference type="SUPFAM" id="SSF55811">
    <property type="entry name" value="Nudix"/>
    <property type="match status" value="1"/>
</dbReference>
<dbReference type="Gene3D" id="3.90.79.10">
    <property type="entry name" value="Nucleoside Triphosphate Pyrophosphohydrolase"/>
    <property type="match status" value="1"/>
</dbReference>
<dbReference type="InterPro" id="IPR015797">
    <property type="entry name" value="NUDIX_hydrolase-like_dom_sf"/>
</dbReference>
<dbReference type="PROSITE" id="PS01155">
    <property type="entry name" value="ENDONUCLEASE_III_2"/>
    <property type="match status" value="1"/>
</dbReference>
<dbReference type="Gene3D" id="1.10.340.30">
    <property type="entry name" value="Hypothetical protein, domain 2"/>
    <property type="match status" value="1"/>
</dbReference>
<dbReference type="Pfam" id="PF00730">
    <property type="entry name" value="HhH-GPD"/>
    <property type="match status" value="1"/>
</dbReference>
<evidence type="ECO:0000256" key="4">
    <source>
        <dbReference type="ARBA" id="ARBA00022023"/>
    </source>
</evidence>
<evidence type="ECO:0000256" key="6">
    <source>
        <dbReference type="ARBA" id="ARBA00022723"/>
    </source>
</evidence>
<dbReference type="InterPro" id="IPR023170">
    <property type="entry name" value="HhH_base_excis_C"/>
</dbReference>
<evidence type="ECO:0000259" key="14">
    <source>
        <dbReference type="SMART" id="SM00478"/>
    </source>
</evidence>
<evidence type="ECO:0000256" key="9">
    <source>
        <dbReference type="ARBA" id="ARBA00023004"/>
    </source>
</evidence>
<dbReference type="AlphaFoldDB" id="A0A0J7NQ31"/>
<keyword evidence="9 13" id="KW-0408">Iron</keyword>
<dbReference type="GO" id="GO:0046872">
    <property type="term" value="F:metal ion binding"/>
    <property type="evidence" value="ECO:0007669"/>
    <property type="project" value="UniProtKB-UniRule"/>
</dbReference>
<comment type="cofactor">
    <cofactor evidence="13">
        <name>[4Fe-4S] cluster</name>
        <dbReference type="ChEBI" id="CHEBI:49883"/>
    </cofactor>
    <text evidence="13">Binds 1 [4Fe-4S] cluster.</text>
</comment>
<sequence>MLDSSISFIPDAHLLLKWYDQNGRTLPWRAEKSAKTDPYHVWLSEIMLQQTGVKTVIDYYHKFLTKWPTIQAFAQASEEEVMKEWAGLGYYARARNLLKCAHQLIEIGGFPSTPAELRKLPGIGPYTANAIASMAFNQPYVAVDGNVERVAARIFAFLEPLPAARPALHKLSETLNHSPAAQNRPSDFMQALFDLGSLICTPRSPACLSCPWINHCQAFKNNQAAELPKRAPKAKNPTKYGAVFILENEAGEIWLQKRPPKGLLGSTMEMPGTSWELERQDEKEILSRAPIQGKWQKAEEVKHVFTHFTLFLMPYFLPSSSQKFSAERGRWANPAEAALSTLMKKAYQNFLAQKSTPQQKD</sequence>
<dbReference type="InterPro" id="IPR029119">
    <property type="entry name" value="MutY_C"/>
</dbReference>
<dbReference type="GO" id="GO:0006298">
    <property type="term" value="P:mismatch repair"/>
    <property type="evidence" value="ECO:0007669"/>
    <property type="project" value="TreeGrafter"/>
</dbReference>
<dbReference type="CDD" id="cd00056">
    <property type="entry name" value="ENDO3c"/>
    <property type="match status" value="1"/>
</dbReference>
<keyword evidence="8" id="KW-0378">Hydrolase</keyword>
<dbReference type="FunFam" id="1.10.340.30:FF:000002">
    <property type="entry name" value="Adenine DNA glycosylase"/>
    <property type="match status" value="1"/>
</dbReference>
<dbReference type="GO" id="GO:0032357">
    <property type="term" value="F:oxidized purine DNA binding"/>
    <property type="evidence" value="ECO:0007669"/>
    <property type="project" value="TreeGrafter"/>
</dbReference>
<dbReference type="GO" id="GO:0051539">
    <property type="term" value="F:4 iron, 4 sulfur cluster binding"/>
    <property type="evidence" value="ECO:0007669"/>
    <property type="project" value="UniProtKB-UniRule"/>
</dbReference>
<dbReference type="Proteomes" id="UP000036403">
    <property type="component" value="Unassembled WGS sequence"/>
</dbReference>
<evidence type="ECO:0000256" key="1">
    <source>
        <dbReference type="ARBA" id="ARBA00000843"/>
    </source>
</evidence>
<dbReference type="InterPro" id="IPR003265">
    <property type="entry name" value="HhH-GPD_domain"/>
</dbReference>
<evidence type="ECO:0000256" key="5">
    <source>
        <dbReference type="ARBA" id="ARBA00022485"/>
    </source>
</evidence>
<dbReference type="Pfam" id="PF00633">
    <property type="entry name" value="HHH"/>
    <property type="match status" value="1"/>
</dbReference>
<dbReference type="STRING" id="67767.A0A0J7NQ31"/>
<name>A0A0J7NQ31_LASNI</name>
<accession>A0A0J7NQ31</accession>
<keyword evidence="7 13" id="KW-0227">DNA damage</keyword>
<dbReference type="InterPro" id="IPR044298">
    <property type="entry name" value="MIG/MutY"/>
</dbReference>
<dbReference type="GO" id="GO:0006284">
    <property type="term" value="P:base-excision repair"/>
    <property type="evidence" value="ECO:0007669"/>
    <property type="project" value="UniProtKB-UniRule"/>
</dbReference>
<dbReference type="SMART" id="SM00478">
    <property type="entry name" value="ENDO3c"/>
    <property type="match status" value="1"/>
</dbReference>
<dbReference type="PANTHER" id="PTHR42944">
    <property type="entry name" value="ADENINE DNA GLYCOSYLASE"/>
    <property type="match status" value="1"/>
</dbReference>
<dbReference type="Pfam" id="PF14815">
    <property type="entry name" value="NUDIX_4"/>
    <property type="match status" value="1"/>
</dbReference>
<organism evidence="15 16">
    <name type="scientific">Lasius niger</name>
    <name type="common">Black garden ant</name>
    <dbReference type="NCBI Taxonomy" id="67767"/>
    <lineage>
        <taxon>Eukaryota</taxon>
        <taxon>Metazoa</taxon>
        <taxon>Ecdysozoa</taxon>
        <taxon>Arthropoda</taxon>
        <taxon>Hexapoda</taxon>
        <taxon>Insecta</taxon>
        <taxon>Pterygota</taxon>
        <taxon>Neoptera</taxon>
        <taxon>Endopterygota</taxon>
        <taxon>Hymenoptera</taxon>
        <taxon>Apocrita</taxon>
        <taxon>Aculeata</taxon>
        <taxon>Formicoidea</taxon>
        <taxon>Formicidae</taxon>
        <taxon>Formicinae</taxon>
        <taxon>Lasius</taxon>
        <taxon>Lasius</taxon>
    </lineage>
</organism>
<keyword evidence="11" id="KW-0234">DNA repair</keyword>
<dbReference type="Gene3D" id="1.10.1670.10">
    <property type="entry name" value="Helix-hairpin-Helix base-excision DNA repair enzymes (C-terminal)"/>
    <property type="match status" value="1"/>
</dbReference>
<dbReference type="GO" id="GO:0035485">
    <property type="term" value="F:adenine/guanine mispair binding"/>
    <property type="evidence" value="ECO:0007669"/>
    <property type="project" value="TreeGrafter"/>
</dbReference>
<dbReference type="EMBL" id="LBMM01002637">
    <property type="protein sequence ID" value="KMQ94550.1"/>
    <property type="molecule type" value="Genomic_DNA"/>
</dbReference>
<keyword evidence="10" id="KW-0411">Iron-sulfur</keyword>
<evidence type="ECO:0000256" key="13">
    <source>
        <dbReference type="RuleBase" id="RU365096"/>
    </source>
</evidence>
<evidence type="ECO:0000256" key="3">
    <source>
        <dbReference type="ARBA" id="ARBA00012045"/>
    </source>
</evidence>
<dbReference type="EC" id="3.2.2.31" evidence="3 13"/>
<gene>
    <name evidence="15" type="ORF">RF55_5294</name>
</gene>
<keyword evidence="16" id="KW-1185">Reference proteome</keyword>
<comment type="catalytic activity">
    <reaction evidence="1 13">
        <text>Hydrolyzes free adenine bases from 7,8-dihydro-8-oxoguanine:adenine mismatched double-stranded DNA, leaving an apurinic site.</text>
        <dbReference type="EC" id="3.2.2.31"/>
    </reaction>
</comment>
<evidence type="ECO:0000256" key="12">
    <source>
        <dbReference type="ARBA" id="ARBA00023295"/>
    </source>
</evidence>
<keyword evidence="5" id="KW-0004">4Fe-4S</keyword>
<dbReference type="NCBIfam" id="TIGR01084">
    <property type="entry name" value="mutY"/>
    <property type="match status" value="1"/>
</dbReference>
<dbReference type="PANTHER" id="PTHR42944:SF1">
    <property type="entry name" value="ADENINE DNA GLYCOSYLASE"/>
    <property type="match status" value="1"/>
</dbReference>
<evidence type="ECO:0000256" key="10">
    <source>
        <dbReference type="ARBA" id="ARBA00023014"/>
    </source>
</evidence>
<feature type="domain" description="HhH-GPD" evidence="14">
    <location>
        <begin position="47"/>
        <end position="198"/>
    </location>
</feature>
<dbReference type="InterPro" id="IPR004036">
    <property type="entry name" value="Endonuclease-III-like_CS2"/>
</dbReference>
<keyword evidence="12 13" id="KW-0326">Glycosidase</keyword>
<dbReference type="GO" id="GO:0000701">
    <property type="term" value="F:purine-specific mismatch base pair DNA N-glycosylase activity"/>
    <property type="evidence" value="ECO:0007669"/>
    <property type="project" value="UniProtKB-EC"/>
</dbReference>
<dbReference type="PROSITE" id="PS00764">
    <property type="entry name" value="ENDONUCLEASE_III_1"/>
    <property type="match status" value="1"/>
</dbReference>
<dbReference type="CDD" id="cd03431">
    <property type="entry name" value="NUDIX_DNA_Glycosylase_C-MutY"/>
    <property type="match status" value="1"/>
</dbReference>
<comment type="function">
    <text evidence="13">Adenine glycosylase active on G-A mispairs.</text>
</comment>
<dbReference type="SUPFAM" id="SSF48150">
    <property type="entry name" value="DNA-glycosylase"/>
    <property type="match status" value="1"/>
</dbReference>
<evidence type="ECO:0000256" key="7">
    <source>
        <dbReference type="ARBA" id="ARBA00022763"/>
    </source>
</evidence>
<proteinExistence type="inferred from homology"/>
<evidence type="ECO:0000256" key="2">
    <source>
        <dbReference type="ARBA" id="ARBA00008343"/>
    </source>
</evidence>
<comment type="caution">
    <text evidence="15">The sequence shown here is derived from an EMBL/GenBank/DDBJ whole genome shotgun (WGS) entry which is preliminary data.</text>
</comment>
<evidence type="ECO:0000256" key="11">
    <source>
        <dbReference type="ARBA" id="ARBA00023204"/>
    </source>
</evidence>
<dbReference type="InterPro" id="IPR004035">
    <property type="entry name" value="Endouclease-III_FeS-bd_BS"/>
</dbReference>
<dbReference type="GO" id="GO:0034039">
    <property type="term" value="F:8-oxo-7,8-dihydroguanine DNA N-glycosylase activity"/>
    <property type="evidence" value="ECO:0007669"/>
    <property type="project" value="TreeGrafter"/>
</dbReference>
<reference evidence="15 16" key="1">
    <citation type="submission" date="2015-04" db="EMBL/GenBank/DDBJ databases">
        <title>Lasius niger genome sequencing.</title>
        <authorList>
            <person name="Konorov E.A."/>
            <person name="Nikitin M.A."/>
            <person name="Kirill M.V."/>
            <person name="Chang P."/>
        </authorList>
    </citation>
    <scope>NUCLEOTIDE SEQUENCE [LARGE SCALE GENOMIC DNA]</scope>
    <source>
        <tissue evidence="15">Whole</tissue>
    </source>
</reference>
<dbReference type="PaxDb" id="67767-A0A0J7NQ31"/>
<dbReference type="InterPro" id="IPR000445">
    <property type="entry name" value="HhH_motif"/>
</dbReference>
<evidence type="ECO:0000313" key="15">
    <source>
        <dbReference type="EMBL" id="KMQ94550.1"/>
    </source>
</evidence>
<evidence type="ECO:0000256" key="8">
    <source>
        <dbReference type="ARBA" id="ARBA00022801"/>
    </source>
</evidence>
<evidence type="ECO:0000313" key="16">
    <source>
        <dbReference type="Proteomes" id="UP000036403"/>
    </source>
</evidence>
<comment type="similarity">
    <text evidence="2 13">Belongs to the Nth/MutY family.</text>
</comment>
<keyword evidence="6" id="KW-0479">Metal-binding</keyword>
<dbReference type="InterPro" id="IPR005760">
    <property type="entry name" value="A/G_AdeGlyc_MutY"/>
</dbReference>
<protein>
    <recommendedName>
        <fullName evidence="4 13">Adenine DNA glycosylase</fullName>
        <ecNumber evidence="3 13">3.2.2.31</ecNumber>
    </recommendedName>
</protein>
<dbReference type="OrthoDB" id="8189068at2759"/>
<dbReference type="InterPro" id="IPR011257">
    <property type="entry name" value="DNA_glycosylase"/>
</dbReference>